<organism evidence="1 2">
    <name type="scientific">Somion occarium</name>
    <dbReference type="NCBI Taxonomy" id="3059160"/>
    <lineage>
        <taxon>Eukaryota</taxon>
        <taxon>Fungi</taxon>
        <taxon>Dikarya</taxon>
        <taxon>Basidiomycota</taxon>
        <taxon>Agaricomycotina</taxon>
        <taxon>Agaricomycetes</taxon>
        <taxon>Polyporales</taxon>
        <taxon>Cerrenaceae</taxon>
        <taxon>Somion</taxon>
    </lineage>
</organism>
<keyword evidence="2" id="KW-1185">Reference proteome</keyword>
<accession>A0ABP1DS16</accession>
<gene>
    <name evidence="1" type="ORF">GFSPODELE1_LOCUS7918</name>
</gene>
<dbReference type="EMBL" id="OZ037949">
    <property type="protein sequence ID" value="CAL1710627.1"/>
    <property type="molecule type" value="Genomic_DNA"/>
</dbReference>
<evidence type="ECO:0000313" key="1">
    <source>
        <dbReference type="EMBL" id="CAL1710627.1"/>
    </source>
</evidence>
<name>A0ABP1DS16_9APHY</name>
<evidence type="ECO:0000313" key="2">
    <source>
        <dbReference type="Proteomes" id="UP001497453"/>
    </source>
</evidence>
<sequence length="105" mass="11994">MWNETSAVITHHTIVKVHRELCAVVHVTMISRAYVQWLDVYSNVAHLDRVDVFAYSSLGRCILPFRPLGYQNSGSVKPTSSTEMLAIVVHLDPLIELKYLWLDVQ</sequence>
<reference evidence="2" key="1">
    <citation type="submission" date="2024-04" db="EMBL/GenBank/DDBJ databases">
        <authorList>
            <person name="Shaw F."/>
            <person name="Minotto A."/>
        </authorList>
    </citation>
    <scope>NUCLEOTIDE SEQUENCE [LARGE SCALE GENOMIC DNA]</scope>
</reference>
<proteinExistence type="predicted"/>
<dbReference type="Proteomes" id="UP001497453">
    <property type="component" value="Chromosome 6"/>
</dbReference>
<protein>
    <submittedName>
        <fullName evidence="1">Uncharacterized protein</fullName>
    </submittedName>
</protein>